<keyword evidence="4" id="KW-0963">Cytoplasm</keyword>
<evidence type="ECO:0000256" key="8">
    <source>
        <dbReference type="ARBA" id="ARBA00022827"/>
    </source>
</evidence>
<dbReference type="InterPro" id="IPR001763">
    <property type="entry name" value="Rhodanese-like_dom"/>
</dbReference>
<dbReference type="Pfam" id="PF01266">
    <property type="entry name" value="DAO"/>
    <property type="match status" value="1"/>
</dbReference>
<evidence type="ECO:0000256" key="13">
    <source>
        <dbReference type="ARBA" id="ARBA00044216"/>
    </source>
</evidence>
<dbReference type="EC" id="1.5.3.24" evidence="11"/>
<name>A0ABV6I5Z2_9RHOB</name>
<keyword evidence="5" id="KW-0285">Flavoprotein</keyword>
<evidence type="ECO:0000256" key="15">
    <source>
        <dbReference type="ARBA" id="ARBA00047316"/>
    </source>
</evidence>
<dbReference type="PANTHER" id="PTHR13847">
    <property type="entry name" value="SARCOSINE DEHYDROGENASE-RELATED"/>
    <property type="match status" value="1"/>
</dbReference>
<dbReference type="NCBIfam" id="TIGR01373">
    <property type="entry name" value="soxB"/>
    <property type="match status" value="1"/>
</dbReference>
<dbReference type="PANTHER" id="PTHR13847:SF287">
    <property type="entry name" value="FAD-DEPENDENT OXIDOREDUCTASE DOMAIN-CONTAINING PROTEIN 1"/>
    <property type="match status" value="1"/>
</dbReference>
<dbReference type="Gene3D" id="3.30.9.10">
    <property type="entry name" value="D-Amino Acid Oxidase, subunit A, domain 2"/>
    <property type="match status" value="1"/>
</dbReference>
<evidence type="ECO:0000259" key="17">
    <source>
        <dbReference type="PROSITE" id="PS50206"/>
    </source>
</evidence>
<accession>A0ABV6I5Z2</accession>
<comment type="similarity">
    <text evidence="10">Belongs to the SoxB family.</text>
</comment>
<dbReference type="EMBL" id="JBHLWE010000038">
    <property type="protein sequence ID" value="MFC0341645.1"/>
    <property type="molecule type" value="Genomic_DNA"/>
</dbReference>
<evidence type="ECO:0000256" key="10">
    <source>
        <dbReference type="ARBA" id="ARBA00043973"/>
    </source>
</evidence>
<dbReference type="Proteomes" id="UP001589799">
    <property type="component" value="Unassembled WGS sequence"/>
</dbReference>
<comment type="catalytic activity">
    <reaction evidence="15">
        <text>sarcosine + O2 + H2O = formaldehyde + glycine + H2O2</text>
        <dbReference type="Rhea" id="RHEA:13313"/>
        <dbReference type="ChEBI" id="CHEBI:15377"/>
        <dbReference type="ChEBI" id="CHEBI:15379"/>
        <dbReference type="ChEBI" id="CHEBI:16240"/>
        <dbReference type="ChEBI" id="CHEBI:16842"/>
        <dbReference type="ChEBI" id="CHEBI:57305"/>
        <dbReference type="ChEBI" id="CHEBI:57433"/>
    </reaction>
</comment>
<sequence length="417" mass="45606">MARFNALSLLKHSLTGHKNWPEQWPEAQPKAEYDVVIVGAGGHGLGAAYYLAKQHGITNVAVIDKGWLGGGNTGRNTTIIRSNYLYDESARLYNHSVDLWENLSQELNYNVMYSKRGVLMLAHTVHDVQSFKRHIHSNRLNGVDNRWLTAEECKEYCPPLNISRNARYPVVGGALQERAGTARHDAVAWGYARAAAARGVDIIQNCPVTAIRRGPDGRVIGVETAKGFIRARKVAVSAAGHTSVVMETAGVRLPLESFPLQALVSEPVKPIFPCVVMSNAVHAYISQSDKGELVIGSGTDQYTSYSQRGGLPLIEHTIAAITEIFPIFNRMRMLRKWGGIVDVTPDRSPIIAKTPVPGLYVNCGWGTGGFKATPGSAHVFAWTIAKDEPHRINAPFTIERFRTGRLIDEAAAAAVAH</sequence>
<evidence type="ECO:0000256" key="9">
    <source>
        <dbReference type="ARBA" id="ARBA00023002"/>
    </source>
</evidence>
<evidence type="ECO:0000313" key="19">
    <source>
        <dbReference type="Proteomes" id="UP001589799"/>
    </source>
</evidence>
<dbReference type="InterPro" id="IPR006278">
    <property type="entry name" value="SoxB"/>
</dbReference>
<evidence type="ECO:0000256" key="12">
    <source>
        <dbReference type="ARBA" id="ARBA00044150"/>
    </source>
</evidence>
<organism evidence="18 19">
    <name type="scientific">Paracoccus niistensis</name>
    <dbReference type="NCBI Taxonomy" id="632935"/>
    <lineage>
        <taxon>Bacteria</taxon>
        <taxon>Pseudomonadati</taxon>
        <taxon>Pseudomonadota</taxon>
        <taxon>Alphaproteobacteria</taxon>
        <taxon>Rhodobacterales</taxon>
        <taxon>Paracoccaceae</taxon>
        <taxon>Paracoccus</taxon>
    </lineage>
</organism>
<evidence type="ECO:0000256" key="16">
    <source>
        <dbReference type="ARBA" id="ARBA00048917"/>
    </source>
</evidence>
<gene>
    <name evidence="18" type="ORF">ACFFII_12825</name>
</gene>
<comment type="caution">
    <text evidence="18">The sequence shown here is derived from an EMBL/GenBank/DDBJ whole genome shotgun (WGS) entry which is preliminary data.</text>
</comment>
<evidence type="ECO:0000256" key="3">
    <source>
        <dbReference type="ARBA" id="ARBA00004496"/>
    </source>
</evidence>
<dbReference type="Gene3D" id="3.50.50.60">
    <property type="entry name" value="FAD/NAD(P)-binding domain"/>
    <property type="match status" value="1"/>
</dbReference>
<keyword evidence="19" id="KW-1185">Reference proteome</keyword>
<keyword evidence="7" id="KW-0547">Nucleotide-binding</keyword>
<dbReference type="InterPro" id="IPR006076">
    <property type="entry name" value="FAD-dep_OxRdtase"/>
</dbReference>
<keyword evidence="8" id="KW-0274">FAD</keyword>
<comment type="subcellular location">
    <subcellularLocation>
        <location evidence="3">Cytoplasm</location>
    </subcellularLocation>
</comment>
<comment type="catalytic activity">
    <reaction evidence="16">
        <text>sarcosine + (6S)-5,6,7,8-tetrahydrofolate + O2 = (6R)-5,10-methylene-5,6,7,8-tetrahydrofolate + glycine + H2O2</text>
        <dbReference type="Rhea" id="RHEA:70455"/>
        <dbReference type="ChEBI" id="CHEBI:15379"/>
        <dbReference type="ChEBI" id="CHEBI:15636"/>
        <dbReference type="ChEBI" id="CHEBI:16240"/>
        <dbReference type="ChEBI" id="CHEBI:57305"/>
        <dbReference type="ChEBI" id="CHEBI:57433"/>
        <dbReference type="ChEBI" id="CHEBI:57453"/>
        <dbReference type="EC" id="1.5.3.24"/>
    </reaction>
</comment>
<feature type="domain" description="Rhodanese" evidence="17">
    <location>
        <begin position="35"/>
        <end position="79"/>
    </location>
</feature>
<evidence type="ECO:0000313" key="18">
    <source>
        <dbReference type="EMBL" id="MFC0341645.1"/>
    </source>
</evidence>
<proteinExistence type="inferred from homology"/>
<evidence type="ECO:0000256" key="11">
    <source>
        <dbReference type="ARBA" id="ARBA00044044"/>
    </source>
</evidence>
<evidence type="ECO:0000256" key="6">
    <source>
        <dbReference type="ARBA" id="ARBA00022643"/>
    </source>
</evidence>
<comment type="cofactor">
    <cofactor evidence="2">
        <name>FAD</name>
        <dbReference type="ChEBI" id="CHEBI:57692"/>
    </cofactor>
</comment>
<evidence type="ECO:0000256" key="4">
    <source>
        <dbReference type="ARBA" id="ARBA00022490"/>
    </source>
</evidence>
<keyword evidence="9" id="KW-0560">Oxidoreductase</keyword>
<keyword evidence="6" id="KW-0288">FMN</keyword>
<dbReference type="InterPro" id="IPR036188">
    <property type="entry name" value="FAD/NAD-bd_sf"/>
</dbReference>
<reference evidence="18 19" key="1">
    <citation type="submission" date="2024-09" db="EMBL/GenBank/DDBJ databases">
        <authorList>
            <person name="Sun Q."/>
            <person name="Mori K."/>
        </authorList>
    </citation>
    <scope>NUCLEOTIDE SEQUENCE [LARGE SCALE GENOMIC DNA]</scope>
    <source>
        <strain evidence="18 19">KCTC 22789</strain>
    </source>
</reference>
<dbReference type="SUPFAM" id="SSF51905">
    <property type="entry name" value="FAD/NAD(P)-binding domain"/>
    <property type="match status" value="1"/>
</dbReference>
<evidence type="ECO:0000256" key="5">
    <source>
        <dbReference type="ARBA" id="ARBA00022630"/>
    </source>
</evidence>
<evidence type="ECO:0000256" key="14">
    <source>
        <dbReference type="ARBA" id="ARBA00044295"/>
    </source>
</evidence>
<evidence type="ECO:0000256" key="7">
    <source>
        <dbReference type="ARBA" id="ARBA00022741"/>
    </source>
</evidence>
<evidence type="ECO:0000256" key="2">
    <source>
        <dbReference type="ARBA" id="ARBA00001974"/>
    </source>
</evidence>
<comment type="cofactor">
    <cofactor evidence="1">
        <name>FMN</name>
        <dbReference type="ChEBI" id="CHEBI:58210"/>
    </cofactor>
</comment>
<protein>
    <recommendedName>
        <fullName evidence="12">Sarcosine oxidase subunit beta</fullName>
        <ecNumber evidence="11">1.5.3.24</ecNumber>
    </recommendedName>
    <alternativeName>
        <fullName evidence="13">Sarcosine oxidase (5,10-methylenetetrahydrofolate-forming) subunit beta</fullName>
    </alternativeName>
    <alternativeName>
        <fullName evidence="14">Tetrameric sarcosine oxidase subunit beta</fullName>
    </alternativeName>
</protein>
<evidence type="ECO:0000256" key="1">
    <source>
        <dbReference type="ARBA" id="ARBA00001917"/>
    </source>
</evidence>
<dbReference type="PROSITE" id="PS50206">
    <property type="entry name" value="RHODANESE_3"/>
    <property type="match status" value="1"/>
</dbReference>
<dbReference type="RefSeq" id="WP_377699266.1">
    <property type="nucleotide sequence ID" value="NZ_JBHLWE010000038.1"/>
</dbReference>